<proteinExistence type="predicted"/>
<reference evidence="3" key="1">
    <citation type="submission" date="2013-04" db="EMBL/GenBank/DDBJ databases">
        <title>Thioclava sp. 13D2W-2 Genome Sequencing.</title>
        <authorList>
            <person name="Lai Q."/>
            <person name="Li G."/>
            <person name="Shao Z."/>
        </authorList>
    </citation>
    <scope>NUCLEOTIDE SEQUENCE [LARGE SCALE GENOMIC DNA]</scope>
    <source>
        <strain evidence="3">13D2W-2</strain>
    </source>
</reference>
<dbReference type="EMBL" id="AQRC01000014">
    <property type="protein sequence ID" value="KFE33869.1"/>
    <property type="molecule type" value="Genomic_DNA"/>
</dbReference>
<keyword evidence="3" id="KW-1185">Reference proteome</keyword>
<protein>
    <submittedName>
        <fullName evidence="2">Putative hydrolase</fullName>
    </submittedName>
</protein>
<dbReference type="AlphaFoldDB" id="A0A085TT22"/>
<dbReference type="GO" id="GO:0016787">
    <property type="term" value="F:hydrolase activity"/>
    <property type="evidence" value="ECO:0007669"/>
    <property type="project" value="UniProtKB-KW"/>
</dbReference>
<evidence type="ECO:0000259" key="1">
    <source>
        <dbReference type="Pfam" id="PF04909"/>
    </source>
</evidence>
<dbReference type="Pfam" id="PF04909">
    <property type="entry name" value="Amidohydro_2"/>
    <property type="match status" value="1"/>
</dbReference>
<dbReference type="Proteomes" id="UP000028607">
    <property type="component" value="Unassembled WGS sequence"/>
</dbReference>
<organism evidence="2 3">
    <name type="scientific">Thioclava atlantica</name>
    <dbReference type="NCBI Taxonomy" id="1317124"/>
    <lineage>
        <taxon>Bacteria</taxon>
        <taxon>Pseudomonadati</taxon>
        <taxon>Pseudomonadota</taxon>
        <taxon>Alphaproteobacteria</taxon>
        <taxon>Rhodobacterales</taxon>
        <taxon>Paracoccaceae</taxon>
        <taxon>Thioclava</taxon>
    </lineage>
</organism>
<keyword evidence="2" id="KW-0378">Hydrolase</keyword>
<dbReference type="RefSeq" id="WP_038147960.1">
    <property type="nucleotide sequence ID" value="NZ_AQRC01000014.1"/>
</dbReference>
<accession>A0A085TT22</accession>
<evidence type="ECO:0000313" key="3">
    <source>
        <dbReference type="Proteomes" id="UP000028607"/>
    </source>
</evidence>
<dbReference type="PATRIC" id="fig|1317124.6.peg.3100"/>
<gene>
    <name evidence="2" type="ORF">DW2_15425</name>
</gene>
<dbReference type="eggNOG" id="ENOG5033T3S">
    <property type="taxonomic scope" value="Bacteria"/>
</dbReference>
<name>A0A085TT22_9RHOB</name>
<evidence type="ECO:0000313" key="2">
    <source>
        <dbReference type="EMBL" id="KFE33869.1"/>
    </source>
</evidence>
<sequence>MQLADTLIDAHVHFFTGSDLARISASLPYALPDPHPLTGYLDALIDAGLVPQLINNVHLSILPDSENVFASFAELEALAARNPQRYGGVRLVGTILADPAYATAERLAHPQVMGLRFVLHDAAPETVGPEDYASRDWEALFARLRPDQHLHIYAQEPETNLRVLRQLPRGRTVMIDHLGTCRPERGIDDPAYVALLDEAVARGNVWFKGPGYRTTTKPEGTLPFVLRILDRLGPERLLLQASDAPHVGKDQSGRAYSATFDPRSAFDYVSRLAELAAARTGIPSGRLLNGARTEIFPPHQ</sequence>
<feature type="domain" description="Amidohydrolase-related" evidence="1">
    <location>
        <begin position="8"/>
        <end position="253"/>
    </location>
</feature>
<reference evidence="2 3" key="2">
    <citation type="journal article" date="2015" name="Antonie Van Leeuwenhoek">
        <title>Thioclava indica sp. nov., isolated from surface seawater of the Indian Ocean.</title>
        <authorList>
            <person name="Liu Y."/>
            <person name="Lai Q."/>
            <person name="Du J."/>
            <person name="Xu H."/>
            <person name="Jiang L."/>
            <person name="Shao Z."/>
        </authorList>
    </citation>
    <scope>NUCLEOTIDE SEQUENCE [LARGE SCALE GENOMIC DNA]</scope>
    <source>
        <strain evidence="2 3">13D2W-2</strain>
    </source>
</reference>
<dbReference type="OrthoDB" id="9787654at2"/>
<dbReference type="Gene3D" id="3.20.20.140">
    <property type="entry name" value="Metal-dependent hydrolases"/>
    <property type="match status" value="1"/>
</dbReference>
<dbReference type="InterPro" id="IPR006680">
    <property type="entry name" value="Amidohydro-rel"/>
</dbReference>
<dbReference type="STRING" id="1317124.DW2_15425"/>
<dbReference type="SUPFAM" id="SSF51556">
    <property type="entry name" value="Metallo-dependent hydrolases"/>
    <property type="match status" value="1"/>
</dbReference>
<comment type="caution">
    <text evidence="2">The sequence shown here is derived from an EMBL/GenBank/DDBJ whole genome shotgun (WGS) entry which is preliminary data.</text>
</comment>
<dbReference type="InterPro" id="IPR032466">
    <property type="entry name" value="Metal_Hydrolase"/>
</dbReference>